<gene>
    <name evidence="1" type="ORF">C5F44_16280</name>
</gene>
<comment type="caution">
    <text evidence="1">The sequence shown here is derived from an EMBL/GenBank/DDBJ whole genome shotgun (WGS) entry which is preliminary data.</text>
</comment>
<name>A0A2T4J4R1_FUSBL</name>
<dbReference type="AlphaFoldDB" id="A0A2T4J4R1"/>
<dbReference type="InterPro" id="IPR018531">
    <property type="entry name" value="DUF1993"/>
</dbReference>
<keyword evidence="2" id="KW-1185">Reference proteome</keyword>
<dbReference type="RefSeq" id="WP_107674606.1">
    <property type="nucleotide sequence ID" value="NZ_PZKE01000025.1"/>
</dbReference>
<dbReference type="PANTHER" id="PTHR36922:SF1">
    <property type="entry name" value="DUF1993 DOMAIN-CONTAINING PROTEIN"/>
    <property type="match status" value="1"/>
</dbReference>
<dbReference type="InterPro" id="IPR034660">
    <property type="entry name" value="DinB/YfiT-like"/>
</dbReference>
<accession>A0A2T4J4R1</accession>
<dbReference type="Pfam" id="PF09351">
    <property type="entry name" value="DUF1993"/>
    <property type="match status" value="1"/>
</dbReference>
<reference evidence="1 2" key="1">
    <citation type="submission" date="2018-03" db="EMBL/GenBank/DDBJ databases">
        <title>Rhodobacter blasticus.</title>
        <authorList>
            <person name="Meyer T.E."/>
            <person name="Miller S."/>
            <person name="Lodha T."/>
            <person name="Gandham S."/>
            <person name="Chintalapati S."/>
            <person name="Chintalapati V.R."/>
        </authorList>
    </citation>
    <scope>NUCLEOTIDE SEQUENCE [LARGE SCALE GENOMIC DNA]</scope>
    <source>
        <strain evidence="1 2">DSM 2131</strain>
    </source>
</reference>
<dbReference type="Gene3D" id="1.20.120.450">
    <property type="entry name" value="dinb family like domain"/>
    <property type="match status" value="1"/>
</dbReference>
<proteinExistence type="predicted"/>
<dbReference type="EMBL" id="PZKE01000025">
    <property type="protein sequence ID" value="PTE12847.1"/>
    <property type="molecule type" value="Genomic_DNA"/>
</dbReference>
<dbReference type="SUPFAM" id="SSF109854">
    <property type="entry name" value="DinB/YfiT-like putative metalloenzymes"/>
    <property type="match status" value="1"/>
</dbReference>
<evidence type="ECO:0000313" key="2">
    <source>
        <dbReference type="Proteomes" id="UP000241362"/>
    </source>
</evidence>
<dbReference type="Proteomes" id="UP000241362">
    <property type="component" value="Unassembled WGS sequence"/>
</dbReference>
<evidence type="ECO:0000313" key="1">
    <source>
        <dbReference type="EMBL" id="PTE12847.1"/>
    </source>
</evidence>
<dbReference type="PANTHER" id="PTHR36922">
    <property type="entry name" value="BLL2446 PROTEIN"/>
    <property type="match status" value="1"/>
</dbReference>
<protein>
    <submittedName>
        <fullName evidence="1">DUF1993 domain-containing protein</fullName>
    </submittedName>
</protein>
<organism evidence="1 2">
    <name type="scientific">Fuscovulum blasticum DSM 2131</name>
    <dbReference type="NCBI Taxonomy" id="1188250"/>
    <lineage>
        <taxon>Bacteria</taxon>
        <taxon>Pseudomonadati</taxon>
        <taxon>Pseudomonadota</taxon>
        <taxon>Alphaproteobacteria</taxon>
        <taxon>Rhodobacterales</taxon>
        <taxon>Paracoccaceae</taxon>
        <taxon>Pseudogemmobacter</taxon>
    </lineage>
</organism>
<sequence>MHRQSVAVFDRFLAALSAILTKAEAHCEARRIKPEAILQARLFPDMFPFTRQVQLACDFAARPTARLAGAEPQGFPDTETSFAELQARIAAARAYLAGFGPEALAGAETRTVAFKAGGHDMELPGADFLSFYALPQFYFHLTTAYDILRHCGVELGKRDYMGVA</sequence>